<dbReference type="InterPro" id="IPR019935">
    <property type="entry name" value="CHP03546"/>
</dbReference>
<organism evidence="3 4">
    <name type="scientific">Thalassotalea agarivorans</name>
    <name type="common">Thalassomonas agarivorans</name>
    <dbReference type="NCBI Taxonomy" id="349064"/>
    <lineage>
        <taxon>Bacteria</taxon>
        <taxon>Pseudomonadati</taxon>
        <taxon>Pseudomonadota</taxon>
        <taxon>Gammaproteobacteria</taxon>
        <taxon>Alteromonadales</taxon>
        <taxon>Colwelliaceae</taxon>
        <taxon>Thalassotalea</taxon>
    </lineage>
</organism>
<feature type="domain" description="DUF2062" evidence="2">
    <location>
        <begin position="7"/>
        <end position="140"/>
    </location>
</feature>
<name>A0A1H9Y0F9_THASX</name>
<dbReference type="InterPro" id="IPR018639">
    <property type="entry name" value="DUF2062"/>
</dbReference>
<feature type="transmembrane region" description="Helical" evidence="1">
    <location>
        <begin position="43"/>
        <end position="65"/>
    </location>
</feature>
<keyword evidence="1" id="KW-1133">Transmembrane helix</keyword>
<evidence type="ECO:0000313" key="4">
    <source>
        <dbReference type="Proteomes" id="UP000199308"/>
    </source>
</evidence>
<keyword evidence="1" id="KW-0812">Transmembrane</keyword>
<dbReference type="AlphaFoldDB" id="A0A1H9Y0F9"/>
<reference evidence="3 4" key="1">
    <citation type="submission" date="2016-10" db="EMBL/GenBank/DDBJ databases">
        <authorList>
            <person name="de Groot N.N."/>
        </authorList>
    </citation>
    <scope>NUCLEOTIDE SEQUENCE [LARGE SCALE GENOMIC DNA]</scope>
    <source>
        <strain evidence="3 4">DSM 19706</strain>
    </source>
</reference>
<dbReference type="STRING" id="349064.SAMN05660429_00004"/>
<feature type="transmembrane region" description="Helical" evidence="1">
    <location>
        <begin position="113"/>
        <end position="134"/>
    </location>
</feature>
<dbReference type="OrthoDB" id="370141at2"/>
<dbReference type="Pfam" id="PF09835">
    <property type="entry name" value="DUF2062"/>
    <property type="match status" value="1"/>
</dbReference>
<protein>
    <submittedName>
        <fullName evidence="3">TIGR03546 family protein</fullName>
    </submittedName>
</protein>
<accession>A0A1H9Y0F9</accession>
<dbReference type="Proteomes" id="UP000199308">
    <property type="component" value="Unassembled WGS sequence"/>
</dbReference>
<proteinExistence type="predicted"/>
<feature type="transmembrane region" description="Helical" evidence="1">
    <location>
        <begin position="21"/>
        <end position="37"/>
    </location>
</feature>
<dbReference type="EMBL" id="FOHK01000001">
    <property type="protein sequence ID" value="SES62140.1"/>
    <property type="molecule type" value="Genomic_DNA"/>
</dbReference>
<sequence length="173" mass="19087">MLTLLAKLLKALNSESSSRQIALAVALGFMVGLAPIFSVHGLFIILIVALIKVNLGAFILTIGLAKLASFPLSPLIVSIGESLLTSPALNGLFNSLYQINLFKLAHFHHTYMLGAVVLGWLLLVPIYFIAKFLVEKYRDKVMAYINKFKIVKAIKASKFYRIYLKFAGQGETI</sequence>
<evidence type="ECO:0000256" key="1">
    <source>
        <dbReference type="SAM" id="Phobius"/>
    </source>
</evidence>
<keyword evidence="1" id="KW-0472">Membrane</keyword>
<keyword evidence="4" id="KW-1185">Reference proteome</keyword>
<evidence type="ECO:0000313" key="3">
    <source>
        <dbReference type="EMBL" id="SES62140.1"/>
    </source>
</evidence>
<dbReference type="RefSeq" id="WP_093326614.1">
    <property type="nucleotide sequence ID" value="NZ_AP027363.1"/>
</dbReference>
<dbReference type="NCBIfam" id="TIGR03546">
    <property type="entry name" value="TIGR03546 family protein"/>
    <property type="match status" value="1"/>
</dbReference>
<evidence type="ECO:0000259" key="2">
    <source>
        <dbReference type="Pfam" id="PF09835"/>
    </source>
</evidence>
<gene>
    <name evidence="3" type="ORF">SAMN05660429_00004</name>
</gene>